<dbReference type="PANTHER" id="PTHR11827:SF48">
    <property type="entry name" value="GH09711P"/>
    <property type="match status" value="1"/>
</dbReference>
<dbReference type="Proteomes" id="UP001153148">
    <property type="component" value="Unassembled WGS sequence"/>
</dbReference>
<dbReference type="InterPro" id="IPR004842">
    <property type="entry name" value="SLC12A_fam"/>
</dbReference>
<evidence type="ECO:0000259" key="6">
    <source>
        <dbReference type="Pfam" id="PF00324"/>
    </source>
</evidence>
<keyword evidence="9" id="KW-1185">Reference proteome</keyword>
<feature type="domain" description="Amino acid permease/ SLC12A" evidence="6">
    <location>
        <begin position="153"/>
        <end position="238"/>
    </location>
</feature>
<keyword evidence="4 5" id="KW-0472">Membrane</keyword>
<evidence type="ECO:0000313" key="8">
    <source>
        <dbReference type="EMBL" id="CAG2055483.1"/>
    </source>
</evidence>
<evidence type="ECO:0000256" key="5">
    <source>
        <dbReference type="SAM" id="Phobius"/>
    </source>
</evidence>
<evidence type="ECO:0000313" key="9">
    <source>
        <dbReference type="Proteomes" id="UP001153148"/>
    </source>
</evidence>
<dbReference type="EMBL" id="CAJPIN010002536">
    <property type="protein sequence ID" value="CAG2055483.1"/>
    <property type="molecule type" value="Genomic_DNA"/>
</dbReference>
<evidence type="ECO:0000259" key="7">
    <source>
        <dbReference type="Pfam" id="PF03522"/>
    </source>
</evidence>
<keyword evidence="2 5" id="KW-0812">Transmembrane</keyword>
<name>A0ABN7NHW6_TIMPD</name>
<sequence length="528" mass="59709">SSLANLNTIAPLISNFYLASYALINFCTFHAALIKPLGWRPTFKTPEDGKIKVHFGELVGGWGREGFLKGFLLSLHENVVSLPLGSTSPIPNPLAPHKTNLWALKWPGFRGLSKLDLDCFDLQNEQFKKPYYPFRWPNGLRCYSRIRLDYDGRIEYYNTWLSLVGFILCVSIMFMIDWVTSLITFIIIFALYLLVVYRKPDVNWGSSTQAQTYKTALMTAHRLNHINEHVKNYRPQILVLSGRPYLRPALVDLANLITKSQALMVCGDISEKRLSHRSRGSRLRKSISWFENHKIRSFFNIMDGLDFENGARALIQASGIGKLKPNVVMIGFKNDWQTCNTDDLLAYFNILHNTFDNRMAVAILRLQDGLDYTKSSDETDDGMLSMAPSSADLTSDTPTNLLRADSNFSIMSPSMPRNDSENSLTFKSSTPYFVPDSPASSMKHYSVTLDQRSVVASPKAIFKAKKKAITEQILSKGANGSVVHSSVPESMSLFRVKQKHGTIDVWWLYDDGGLTILLPYIINSRSNW</sequence>
<protein>
    <recommendedName>
        <fullName evidence="10">Solute carrier family 12 member 2</fullName>
    </recommendedName>
</protein>
<feature type="non-terminal residue" evidence="8">
    <location>
        <position position="1"/>
    </location>
</feature>
<dbReference type="InterPro" id="IPR004841">
    <property type="entry name" value="AA-permease/SLC12A_dom"/>
</dbReference>
<keyword evidence="3 5" id="KW-1133">Transmembrane helix</keyword>
<dbReference type="Pfam" id="PF03522">
    <property type="entry name" value="SLC12"/>
    <property type="match status" value="1"/>
</dbReference>
<comment type="subcellular location">
    <subcellularLocation>
        <location evidence="1">Membrane</location>
        <topology evidence="1">Multi-pass membrane protein</topology>
    </subcellularLocation>
</comment>
<accession>A0ABN7NHW6</accession>
<dbReference type="Pfam" id="PF00324">
    <property type="entry name" value="AA_permease"/>
    <property type="match status" value="1"/>
</dbReference>
<evidence type="ECO:0000256" key="1">
    <source>
        <dbReference type="ARBA" id="ARBA00004141"/>
    </source>
</evidence>
<comment type="caution">
    <text evidence="8">The sequence shown here is derived from an EMBL/GenBank/DDBJ whole genome shotgun (WGS) entry which is preliminary data.</text>
</comment>
<feature type="transmembrane region" description="Helical" evidence="5">
    <location>
        <begin position="182"/>
        <end position="197"/>
    </location>
</feature>
<evidence type="ECO:0008006" key="10">
    <source>
        <dbReference type="Google" id="ProtNLM"/>
    </source>
</evidence>
<evidence type="ECO:0000256" key="4">
    <source>
        <dbReference type="ARBA" id="ARBA00023136"/>
    </source>
</evidence>
<evidence type="ECO:0000256" key="2">
    <source>
        <dbReference type="ARBA" id="ARBA00022692"/>
    </source>
</evidence>
<dbReference type="InterPro" id="IPR018491">
    <property type="entry name" value="SLC12_C"/>
</dbReference>
<gene>
    <name evidence="8" type="ORF">TPAB3V08_LOCUS2486</name>
</gene>
<feature type="transmembrane region" description="Helical" evidence="5">
    <location>
        <begin position="156"/>
        <end position="176"/>
    </location>
</feature>
<proteinExistence type="predicted"/>
<organism evidence="8 9">
    <name type="scientific">Timema podura</name>
    <name type="common">Walking stick</name>
    <dbReference type="NCBI Taxonomy" id="61482"/>
    <lineage>
        <taxon>Eukaryota</taxon>
        <taxon>Metazoa</taxon>
        <taxon>Ecdysozoa</taxon>
        <taxon>Arthropoda</taxon>
        <taxon>Hexapoda</taxon>
        <taxon>Insecta</taxon>
        <taxon>Pterygota</taxon>
        <taxon>Neoptera</taxon>
        <taxon>Polyneoptera</taxon>
        <taxon>Phasmatodea</taxon>
        <taxon>Timematodea</taxon>
        <taxon>Timematoidea</taxon>
        <taxon>Timematidae</taxon>
        <taxon>Timema</taxon>
    </lineage>
</organism>
<feature type="non-terminal residue" evidence="8">
    <location>
        <position position="528"/>
    </location>
</feature>
<reference evidence="8" key="1">
    <citation type="submission" date="2021-03" db="EMBL/GenBank/DDBJ databases">
        <authorList>
            <person name="Tran Van P."/>
        </authorList>
    </citation>
    <scope>NUCLEOTIDE SEQUENCE</scope>
</reference>
<evidence type="ECO:0000256" key="3">
    <source>
        <dbReference type="ARBA" id="ARBA00022989"/>
    </source>
</evidence>
<feature type="transmembrane region" description="Helical" evidence="5">
    <location>
        <begin position="12"/>
        <end position="34"/>
    </location>
</feature>
<feature type="domain" description="SLC12A transporter C-terminal" evidence="7">
    <location>
        <begin position="247"/>
        <end position="528"/>
    </location>
</feature>
<dbReference type="PANTHER" id="PTHR11827">
    <property type="entry name" value="SOLUTE CARRIER FAMILY 12, CATION COTRANSPORTERS"/>
    <property type="match status" value="1"/>
</dbReference>